<dbReference type="EMBL" id="ASHM01051586">
    <property type="protein sequence ID" value="PNX86586.1"/>
    <property type="molecule type" value="Genomic_DNA"/>
</dbReference>
<comment type="caution">
    <text evidence="2">The sequence shown here is derived from an EMBL/GenBank/DDBJ whole genome shotgun (WGS) entry which is preliminary data.</text>
</comment>
<feature type="compositionally biased region" description="Basic and acidic residues" evidence="1">
    <location>
        <begin position="371"/>
        <end position="380"/>
    </location>
</feature>
<reference evidence="2 3" key="2">
    <citation type="journal article" date="2017" name="Front. Plant Sci.">
        <title>Gene Classification and Mining of Molecular Markers Useful in Red Clover (Trifolium pratense) Breeding.</title>
        <authorList>
            <person name="Istvanek J."/>
            <person name="Dluhosova J."/>
            <person name="Dluhos P."/>
            <person name="Patkova L."/>
            <person name="Nedelnik J."/>
            <person name="Repkova J."/>
        </authorList>
    </citation>
    <scope>NUCLEOTIDE SEQUENCE [LARGE SCALE GENOMIC DNA]</scope>
    <source>
        <strain evidence="3">cv. Tatra</strain>
        <tissue evidence="2">Young leaves</tissue>
    </source>
</reference>
<evidence type="ECO:0008006" key="4">
    <source>
        <dbReference type="Google" id="ProtNLM"/>
    </source>
</evidence>
<reference evidence="2 3" key="1">
    <citation type="journal article" date="2014" name="Am. J. Bot.">
        <title>Genome assembly and annotation for red clover (Trifolium pratense; Fabaceae).</title>
        <authorList>
            <person name="Istvanek J."/>
            <person name="Jaros M."/>
            <person name="Krenek A."/>
            <person name="Repkova J."/>
        </authorList>
    </citation>
    <scope>NUCLEOTIDE SEQUENCE [LARGE SCALE GENOMIC DNA]</scope>
    <source>
        <strain evidence="3">cv. Tatra</strain>
        <tissue evidence="2">Young leaves</tissue>
    </source>
</reference>
<organism evidence="2 3">
    <name type="scientific">Trifolium pratense</name>
    <name type="common">Red clover</name>
    <dbReference type="NCBI Taxonomy" id="57577"/>
    <lineage>
        <taxon>Eukaryota</taxon>
        <taxon>Viridiplantae</taxon>
        <taxon>Streptophyta</taxon>
        <taxon>Embryophyta</taxon>
        <taxon>Tracheophyta</taxon>
        <taxon>Spermatophyta</taxon>
        <taxon>Magnoliopsida</taxon>
        <taxon>eudicotyledons</taxon>
        <taxon>Gunneridae</taxon>
        <taxon>Pentapetalae</taxon>
        <taxon>rosids</taxon>
        <taxon>fabids</taxon>
        <taxon>Fabales</taxon>
        <taxon>Fabaceae</taxon>
        <taxon>Papilionoideae</taxon>
        <taxon>50 kb inversion clade</taxon>
        <taxon>NPAAA clade</taxon>
        <taxon>Hologalegina</taxon>
        <taxon>IRL clade</taxon>
        <taxon>Trifolieae</taxon>
        <taxon>Trifolium</taxon>
    </lineage>
</organism>
<feature type="compositionally biased region" description="Acidic residues" evidence="1">
    <location>
        <begin position="425"/>
        <end position="437"/>
    </location>
</feature>
<evidence type="ECO:0000313" key="2">
    <source>
        <dbReference type="EMBL" id="PNX86586.1"/>
    </source>
</evidence>
<dbReference type="AlphaFoldDB" id="A0A2K3M713"/>
<sequence length="474" mass="55074">MSTSKNPIVIPPYLCKNMEYTGNEMEFQESLLTLVSEKMVDFNSLKENNYDMEPYFTYQGWNRYFEMLNGPIYPDLLKHFWMKAKIFTKFEAKQEELQAIQKNPSLKGKSRKEMGLMEFNGTQIRSNICGLNLIFSKVHFNALLGLEDKGLILETFEKETKYREDLLHRMFLDVNQKGKVKGMTDECKVLFKIIISSICPRLGGTDTISWTHRHLIYFLLTQRKVNLGDYLFKRVCEAIFLSKSQRRTTIVHPRLLSELLFQCRIVKMVKKHHSELVDNEITPEVLSANFLSKMHIINTKVVQPQQDFIVCTGDPFFIDGYPIVSELDCEEVIQNYLKQLRKEGHQVTREMVPKEPTASVYTMRKRKSKRKAETQEEQVKPDLLTQKKIKMEQAAELRTKHKHEAPAERVVEESSRAPKRKMQLDDDADSEGTDSDEQTLASRLQQKQAPAPKGKALKISSETDKELGYSKPLR</sequence>
<gene>
    <name evidence="2" type="ORF">L195_g042665</name>
</gene>
<feature type="non-terminal residue" evidence="2">
    <location>
        <position position="474"/>
    </location>
</feature>
<evidence type="ECO:0000256" key="1">
    <source>
        <dbReference type="SAM" id="MobiDB-lite"/>
    </source>
</evidence>
<feature type="compositionally biased region" description="Basic and acidic residues" evidence="1">
    <location>
        <begin position="389"/>
        <end position="416"/>
    </location>
</feature>
<protein>
    <recommendedName>
        <fullName evidence="4">Cullin-like protein</fullName>
    </recommendedName>
</protein>
<dbReference type="Proteomes" id="UP000236291">
    <property type="component" value="Unassembled WGS sequence"/>
</dbReference>
<feature type="compositionally biased region" description="Polar residues" evidence="1">
    <location>
        <begin position="438"/>
        <end position="448"/>
    </location>
</feature>
<evidence type="ECO:0000313" key="3">
    <source>
        <dbReference type="Proteomes" id="UP000236291"/>
    </source>
</evidence>
<proteinExistence type="predicted"/>
<dbReference type="ExpressionAtlas" id="A0A2K3M713">
    <property type="expression patterns" value="baseline"/>
</dbReference>
<name>A0A2K3M713_TRIPR</name>
<feature type="region of interest" description="Disordered" evidence="1">
    <location>
        <begin position="349"/>
        <end position="474"/>
    </location>
</feature>
<accession>A0A2K3M713</accession>